<reference evidence="1 2" key="1">
    <citation type="submission" date="2016-11" db="EMBL/GenBank/DDBJ databases">
        <authorList>
            <person name="Jaros S."/>
            <person name="Januszkiewicz K."/>
            <person name="Wedrychowicz H."/>
        </authorList>
    </citation>
    <scope>NUCLEOTIDE SEQUENCE [LARGE SCALE GENOMIC DNA]</scope>
    <source>
        <strain evidence="1 2">DSM 784</strain>
    </source>
</reference>
<dbReference type="STRING" id="1004.SAMN05661012_04648"/>
<evidence type="ECO:0000313" key="1">
    <source>
        <dbReference type="EMBL" id="SFW78419.1"/>
    </source>
</evidence>
<accession>A0A1K1S238</accession>
<dbReference type="AlphaFoldDB" id="A0A1K1S238"/>
<organism evidence="1 2">
    <name type="scientific">Chitinophaga sancti</name>
    <dbReference type="NCBI Taxonomy" id="1004"/>
    <lineage>
        <taxon>Bacteria</taxon>
        <taxon>Pseudomonadati</taxon>
        <taxon>Bacteroidota</taxon>
        <taxon>Chitinophagia</taxon>
        <taxon>Chitinophagales</taxon>
        <taxon>Chitinophagaceae</taxon>
        <taxon>Chitinophaga</taxon>
    </lineage>
</organism>
<dbReference type="Proteomes" id="UP000183788">
    <property type="component" value="Unassembled WGS sequence"/>
</dbReference>
<name>A0A1K1S238_9BACT</name>
<evidence type="ECO:0000313" key="2">
    <source>
        <dbReference type="Proteomes" id="UP000183788"/>
    </source>
</evidence>
<gene>
    <name evidence="1" type="ORF">SAMN05661012_04648</name>
</gene>
<proteinExistence type="predicted"/>
<dbReference type="EMBL" id="FPIZ01000016">
    <property type="protein sequence ID" value="SFW78419.1"/>
    <property type="molecule type" value="Genomic_DNA"/>
</dbReference>
<sequence length="63" mass="6822">MSNVKISSKGKALLQRGYSSSKIASAIVREGRNLFDRNGLTVKVDNYSVTIKSAQNSTSSTKK</sequence>
<protein>
    <submittedName>
        <fullName evidence="1">Uncharacterized protein</fullName>
    </submittedName>
</protein>